<comment type="caution">
    <text evidence="7">The sequence shown here is derived from an EMBL/GenBank/DDBJ whole genome shotgun (WGS) entry which is preliminary data.</text>
</comment>
<keyword evidence="8" id="KW-1185">Reference proteome</keyword>
<dbReference type="OrthoDB" id="1922221at2759"/>
<sequence>MMEDISTKKDYLERKLGREVTNLERLKASLDSSSTQTVSMLKVLDKFQERLQKLENTIQPVYKQTRNYQLRQDNIERTLTSIDNVIGFYHVARDTKHIICGDHISKDLREYMGAMVQIKNAIDYFSHHHRGSPEYSEVNTLYQTGKKAIEREFQLLLKQHSKPLLPVTIANMLGVNDDPDLGVQQPPLTSEQYMPQSIREQLEEISKWLFSNLSTTDFMTAYAETRSAALTKSLQGLIDQQKSSSGESIVSASPSTITAITRTKKNKGRNLLKKTLLRGSEASAKKEEEVFVIETEGYINCVSALLKLIEFEMELMNAIIPFKHRRKVYEIMIQPSLELIVLEGEKLGESAQKSASHYNFKEVHMLFPVVKHLRTVKPEFDVKLEGCQPINRSRFAALITNLDNTGNSILSLFIESIKNDPDKSSNMPLDGTVHELTRNTMSFMTILKENAEVAGAMLLVQDPMYREQNLDHLTIKVADYMTKVLSALGINLKNKSSTYHDPYLSAIFMLNNYNYMQKTLQSQDLLPLIHKYDPQVGQYYSTQSMEQKKKYHSSFRYLLDIIATDTAGGVTKHSSQQRNTGVEKISDKERQSIKDRFVDFNKGFEDLCRVQKAYAIPDSSLRDLLKKENRERVVPQYTAFKNKYSKTNFTKNPDKYIKYTEGDVADMLDKVFDSTF</sequence>
<dbReference type="Gene3D" id="1.20.1280.170">
    <property type="entry name" value="Exocyst complex component Exo70"/>
    <property type="match status" value="1"/>
</dbReference>
<evidence type="ECO:0000256" key="1">
    <source>
        <dbReference type="ARBA" id="ARBA00006756"/>
    </source>
</evidence>
<dbReference type="GO" id="GO:0006887">
    <property type="term" value="P:exocytosis"/>
    <property type="evidence" value="ECO:0007669"/>
    <property type="project" value="UniProtKB-KW"/>
</dbReference>
<dbReference type="SUPFAM" id="SSF74788">
    <property type="entry name" value="Cullin repeat-like"/>
    <property type="match status" value="1"/>
</dbReference>
<organism evidence="7 8">
    <name type="scientific">Bugula neritina</name>
    <name type="common">Brown bryozoan</name>
    <name type="synonym">Sertularia neritina</name>
    <dbReference type="NCBI Taxonomy" id="10212"/>
    <lineage>
        <taxon>Eukaryota</taxon>
        <taxon>Metazoa</taxon>
        <taxon>Spiralia</taxon>
        <taxon>Lophotrochozoa</taxon>
        <taxon>Bryozoa</taxon>
        <taxon>Gymnolaemata</taxon>
        <taxon>Cheilostomatida</taxon>
        <taxon>Flustrina</taxon>
        <taxon>Buguloidea</taxon>
        <taxon>Bugulidae</taxon>
        <taxon>Bugula</taxon>
    </lineage>
</organism>
<evidence type="ECO:0000256" key="4">
    <source>
        <dbReference type="ARBA" id="ARBA00026169"/>
    </source>
</evidence>
<comment type="similarity">
    <text evidence="1 5">Belongs to the EXO70 family.</text>
</comment>
<dbReference type="GO" id="GO:0015031">
    <property type="term" value="P:protein transport"/>
    <property type="evidence" value="ECO:0007669"/>
    <property type="project" value="UniProtKB-KW"/>
</dbReference>
<feature type="domain" description="Exocyst complex subunit Exo70 C-terminal" evidence="6">
    <location>
        <begin position="296"/>
        <end position="669"/>
    </location>
</feature>
<dbReference type="Pfam" id="PF20669">
    <property type="entry name" value="Exo70_N"/>
    <property type="match status" value="1"/>
</dbReference>
<evidence type="ECO:0000313" key="7">
    <source>
        <dbReference type="EMBL" id="KAF6029842.1"/>
    </source>
</evidence>
<proteinExistence type="inferred from homology"/>
<keyword evidence="5" id="KW-0653">Protein transport</keyword>
<name>A0A7J7JTY6_BUGNE</name>
<reference evidence="7" key="1">
    <citation type="submission" date="2020-06" db="EMBL/GenBank/DDBJ databases">
        <title>Draft genome of Bugula neritina, a colonial animal packing powerful symbionts and potential medicines.</title>
        <authorList>
            <person name="Rayko M."/>
        </authorList>
    </citation>
    <scope>NUCLEOTIDE SEQUENCE [LARGE SCALE GENOMIC DNA]</scope>
    <source>
        <strain evidence="7">Kwan_BN1</strain>
    </source>
</reference>
<dbReference type="GO" id="GO:0005546">
    <property type="term" value="F:phosphatidylinositol-4,5-bisphosphate binding"/>
    <property type="evidence" value="ECO:0007669"/>
    <property type="project" value="InterPro"/>
</dbReference>
<dbReference type="PANTHER" id="PTHR12542">
    <property type="entry name" value="EXOCYST COMPLEX PROTEIN EXO70"/>
    <property type="match status" value="1"/>
</dbReference>
<dbReference type="EMBL" id="VXIV02001784">
    <property type="protein sequence ID" value="KAF6029842.1"/>
    <property type="molecule type" value="Genomic_DNA"/>
</dbReference>
<dbReference type="GO" id="GO:0000145">
    <property type="term" value="C:exocyst"/>
    <property type="evidence" value="ECO:0007669"/>
    <property type="project" value="InterPro"/>
</dbReference>
<evidence type="ECO:0000256" key="3">
    <source>
        <dbReference type="ARBA" id="ARBA00022483"/>
    </source>
</evidence>
<comment type="function">
    <text evidence="5">Component of the exocyst complex involved in the docking of exocytic vesicles with fusion sites on the plasma membrane.</text>
</comment>
<dbReference type="Proteomes" id="UP000593567">
    <property type="component" value="Unassembled WGS sequence"/>
</dbReference>
<evidence type="ECO:0000256" key="2">
    <source>
        <dbReference type="ARBA" id="ARBA00022448"/>
    </source>
</evidence>
<dbReference type="InterPro" id="IPR004140">
    <property type="entry name" value="Exo70"/>
</dbReference>
<dbReference type="InterPro" id="IPR016159">
    <property type="entry name" value="Cullin_repeat-like_dom_sf"/>
</dbReference>
<evidence type="ECO:0000259" key="6">
    <source>
        <dbReference type="Pfam" id="PF03081"/>
    </source>
</evidence>
<protein>
    <recommendedName>
        <fullName evidence="4 5">Exocyst complex component 7</fullName>
    </recommendedName>
    <alternativeName>
        <fullName evidence="5">Exocyst complex component Exo70</fullName>
    </alternativeName>
</protein>
<dbReference type="Pfam" id="PF03081">
    <property type="entry name" value="Exo70_C"/>
    <property type="match status" value="1"/>
</dbReference>
<keyword evidence="2 5" id="KW-0813">Transport</keyword>
<accession>A0A7J7JTY6</accession>
<evidence type="ECO:0000256" key="5">
    <source>
        <dbReference type="RuleBase" id="RU365026"/>
    </source>
</evidence>
<dbReference type="AlphaFoldDB" id="A0A7J7JTY6"/>
<dbReference type="PANTHER" id="PTHR12542:SF41">
    <property type="entry name" value="EXOCYST COMPLEX COMPONENT 7"/>
    <property type="match status" value="1"/>
</dbReference>
<evidence type="ECO:0000313" key="8">
    <source>
        <dbReference type="Proteomes" id="UP000593567"/>
    </source>
</evidence>
<gene>
    <name evidence="7" type="ORF">EB796_011840</name>
</gene>
<keyword evidence="3 5" id="KW-0268">Exocytosis</keyword>
<dbReference type="InterPro" id="IPR046364">
    <property type="entry name" value="Exo70_C"/>
</dbReference>